<evidence type="ECO:0000256" key="1">
    <source>
        <dbReference type="ARBA" id="ARBA00001970"/>
    </source>
</evidence>
<dbReference type="InterPro" id="IPR006314">
    <property type="entry name" value="Dyp_peroxidase"/>
</dbReference>
<dbReference type="InterPro" id="IPR011008">
    <property type="entry name" value="Dimeric_a/b-barrel"/>
</dbReference>
<evidence type="ECO:0000256" key="6">
    <source>
        <dbReference type="ARBA" id="ARBA00025737"/>
    </source>
</evidence>
<evidence type="ECO:0000256" key="4">
    <source>
        <dbReference type="ARBA" id="ARBA00023002"/>
    </source>
</evidence>
<dbReference type="Pfam" id="PF04261">
    <property type="entry name" value="Dyp_perox_N"/>
    <property type="match status" value="1"/>
</dbReference>
<dbReference type="OrthoDB" id="3251355at2"/>
<dbReference type="RefSeq" id="WP_113873776.1">
    <property type="nucleotide sequence ID" value="NZ_QNRF01000003.1"/>
</dbReference>
<sequence length="305" mass="34694">MTPYQSGIIAEPSSDACFVTLNVKRSRMTEFKQSLAMIPDLVSQIQAQFPKAELHAAIGFSKLIWSELDNKQPQELDLFPALKGPEIEITPTDVDLVLHIRAMRHDASFQLTQSLFALFGDSVELVEEVQCFLYKDSRDLTGFVDGTENPQGEQRKAVALVGDEDADYRHGSYFNLMRFSHNLTKWQKEDLKTQEDTYGRTKEDNEEYPSADKSPNAHTKRTSLKDEDGKSIEILRQSMPYGNLNDQGLMFASYGKSASHFNLMLKSMILGDEQGHTDHLMRYTTAKTAQAFFMPPTTWFHKFQS</sequence>
<evidence type="ECO:0000256" key="5">
    <source>
        <dbReference type="ARBA" id="ARBA00023004"/>
    </source>
</evidence>
<feature type="domain" description="Dyp-type peroxidase N-terminal" evidence="8">
    <location>
        <begin position="5"/>
        <end position="132"/>
    </location>
</feature>
<dbReference type="GO" id="GO:0004601">
    <property type="term" value="F:peroxidase activity"/>
    <property type="evidence" value="ECO:0007669"/>
    <property type="project" value="UniProtKB-KW"/>
</dbReference>
<comment type="caution">
    <text evidence="10">The sequence shown here is derived from an EMBL/GenBank/DDBJ whole genome shotgun (WGS) entry which is preliminary data.</text>
</comment>
<proteinExistence type="inferred from homology"/>
<dbReference type="GO" id="GO:0046872">
    <property type="term" value="F:metal ion binding"/>
    <property type="evidence" value="ECO:0007669"/>
    <property type="project" value="UniProtKB-KW"/>
</dbReference>
<dbReference type="GO" id="GO:0020037">
    <property type="term" value="F:heme binding"/>
    <property type="evidence" value="ECO:0007669"/>
    <property type="project" value="InterPro"/>
</dbReference>
<name>A0A366D1F6_9GAMM</name>
<dbReference type="AlphaFoldDB" id="A0A366D1F6"/>
<keyword evidence="5" id="KW-0408">Iron</keyword>
<evidence type="ECO:0000256" key="7">
    <source>
        <dbReference type="SAM" id="MobiDB-lite"/>
    </source>
</evidence>
<dbReference type="SUPFAM" id="SSF54909">
    <property type="entry name" value="Dimeric alpha+beta barrel"/>
    <property type="match status" value="1"/>
</dbReference>
<dbReference type="Proteomes" id="UP000252086">
    <property type="component" value="Unassembled WGS sequence"/>
</dbReference>
<evidence type="ECO:0000256" key="2">
    <source>
        <dbReference type="ARBA" id="ARBA00022559"/>
    </source>
</evidence>
<comment type="cofactor">
    <cofactor evidence="1">
        <name>heme b</name>
        <dbReference type="ChEBI" id="CHEBI:60344"/>
    </cofactor>
</comment>
<dbReference type="NCBIfam" id="TIGR01413">
    <property type="entry name" value="Dyp_perox_fam"/>
    <property type="match status" value="1"/>
</dbReference>
<dbReference type="PANTHER" id="PTHR30521:SF0">
    <property type="entry name" value="DYP-TYPE PEROXIDASE FAMILY PROTEIN"/>
    <property type="match status" value="1"/>
</dbReference>
<gene>
    <name evidence="10" type="ORF">DFP76_10348</name>
</gene>
<keyword evidence="3" id="KW-0479">Metal-binding</keyword>
<evidence type="ECO:0000313" key="11">
    <source>
        <dbReference type="Proteomes" id="UP000252086"/>
    </source>
</evidence>
<evidence type="ECO:0000256" key="3">
    <source>
        <dbReference type="ARBA" id="ARBA00022723"/>
    </source>
</evidence>
<dbReference type="InterPro" id="IPR048328">
    <property type="entry name" value="Dyp_perox_C"/>
</dbReference>
<comment type="similarity">
    <text evidence="6">Belongs to the DyP-type peroxidase family.</text>
</comment>
<protein>
    <submittedName>
        <fullName evidence="10">Putative iron-dependent peroxidase</fullName>
    </submittedName>
</protein>
<reference evidence="10 11" key="1">
    <citation type="submission" date="2018-06" db="EMBL/GenBank/DDBJ databases">
        <title>Genomic Encyclopedia of Type Strains, Phase III (KMG-III): the genomes of soil and plant-associated and newly described type strains.</title>
        <authorList>
            <person name="Whitman W."/>
        </authorList>
    </citation>
    <scope>NUCLEOTIDE SEQUENCE [LARGE SCALE GENOMIC DNA]</scope>
    <source>
        <strain evidence="10 11">CECT 7732</strain>
    </source>
</reference>
<feature type="region of interest" description="Disordered" evidence="7">
    <location>
        <begin position="194"/>
        <end position="229"/>
    </location>
</feature>
<evidence type="ECO:0000259" key="8">
    <source>
        <dbReference type="Pfam" id="PF04261"/>
    </source>
</evidence>
<evidence type="ECO:0000313" key="10">
    <source>
        <dbReference type="EMBL" id="RBO83776.1"/>
    </source>
</evidence>
<organism evidence="10 11">
    <name type="scientific">Marinomonas aquiplantarum</name>
    <dbReference type="NCBI Taxonomy" id="491951"/>
    <lineage>
        <taxon>Bacteria</taxon>
        <taxon>Pseudomonadati</taxon>
        <taxon>Pseudomonadota</taxon>
        <taxon>Gammaproteobacteria</taxon>
        <taxon>Oceanospirillales</taxon>
        <taxon>Oceanospirillaceae</taxon>
        <taxon>Marinomonas</taxon>
    </lineage>
</organism>
<dbReference type="PROSITE" id="PS51404">
    <property type="entry name" value="DYP_PEROXIDASE"/>
    <property type="match status" value="1"/>
</dbReference>
<dbReference type="EMBL" id="QNRF01000003">
    <property type="protein sequence ID" value="RBO83776.1"/>
    <property type="molecule type" value="Genomic_DNA"/>
</dbReference>
<keyword evidence="4" id="KW-0560">Oxidoreductase</keyword>
<feature type="domain" description="Dyp-type peroxidase C-terminal" evidence="9">
    <location>
        <begin position="136"/>
        <end position="297"/>
    </location>
</feature>
<keyword evidence="11" id="KW-1185">Reference proteome</keyword>
<feature type="compositionally biased region" description="Basic and acidic residues" evidence="7">
    <location>
        <begin position="194"/>
        <end position="203"/>
    </location>
</feature>
<dbReference type="Pfam" id="PF20628">
    <property type="entry name" value="Dyp_perox_C"/>
    <property type="match status" value="1"/>
</dbReference>
<dbReference type="InterPro" id="IPR048327">
    <property type="entry name" value="Dyp_perox_N"/>
</dbReference>
<evidence type="ECO:0000259" key="9">
    <source>
        <dbReference type="Pfam" id="PF20628"/>
    </source>
</evidence>
<dbReference type="PANTHER" id="PTHR30521">
    <property type="entry name" value="DEFERROCHELATASE/PEROXIDASE"/>
    <property type="match status" value="1"/>
</dbReference>
<dbReference type="GO" id="GO:0005829">
    <property type="term" value="C:cytosol"/>
    <property type="evidence" value="ECO:0007669"/>
    <property type="project" value="TreeGrafter"/>
</dbReference>
<accession>A0A366D1F6</accession>
<keyword evidence="2 10" id="KW-0575">Peroxidase</keyword>